<keyword evidence="4" id="KW-1185">Reference proteome</keyword>
<dbReference type="Gene3D" id="3.30.230.30">
    <property type="entry name" value="Impact, N-terminal domain"/>
    <property type="match status" value="1"/>
</dbReference>
<dbReference type="GO" id="GO:0006446">
    <property type="term" value="P:regulation of translational initiation"/>
    <property type="evidence" value="ECO:0007669"/>
    <property type="project" value="TreeGrafter"/>
</dbReference>
<reference evidence="3 4" key="1">
    <citation type="submission" date="2016-10" db="EMBL/GenBank/DDBJ databases">
        <title>Silvanigrella aquatica sp. nov., isolated from a freshwater lake located in the Black Forest, Germany, description of Silvanigrellaceae fam. nov., Silvanigrellales ord. nov., reclassification of the order Bdellovibrionales in the class Oligoflexia, reclassification of the families Bacteriovoracaceae and Halobacteriovoraceae in the new order Bacteriovoracales ord. nov., and reclassification of the family Pseudobacteriovoracaceae in the order Oligoflexiales.</title>
        <authorList>
            <person name="Hahn M.W."/>
            <person name="Schmidt J."/>
            <person name="Koll U."/>
            <person name="Rohde M."/>
            <person name="Verbag S."/>
            <person name="Pitt A."/>
            <person name="Nakai R."/>
            <person name="Naganuma T."/>
            <person name="Lang E."/>
        </authorList>
    </citation>
    <scope>NUCLEOTIDE SEQUENCE [LARGE SCALE GENOMIC DNA]</scope>
    <source>
        <strain evidence="3 4">MWH-Nonnen-W8red</strain>
    </source>
</reference>
<gene>
    <name evidence="3" type="ORF">AXG55_03830</name>
</gene>
<name>A0A1L4CYQ4_9BACT</name>
<evidence type="ECO:0000313" key="3">
    <source>
        <dbReference type="EMBL" id="APJ03084.1"/>
    </source>
</evidence>
<dbReference type="Proteomes" id="UP000184731">
    <property type="component" value="Chromosome"/>
</dbReference>
<evidence type="ECO:0000256" key="1">
    <source>
        <dbReference type="ARBA" id="ARBA00007665"/>
    </source>
</evidence>
<dbReference type="GO" id="GO:0005737">
    <property type="term" value="C:cytoplasm"/>
    <property type="evidence" value="ECO:0007669"/>
    <property type="project" value="TreeGrafter"/>
</dbReference>
<protein>
    <recommendedName>
        <fullName evidence="2">Impact N-terminal domain-containing protein</fullName>
    </recommendedName>
</protein>
<dbReference type="InterPro" id="IPR020568">
    <property type="entry name" value="Ribosomal_Su5_D2-typ_SF"/>
</dbReference>
<evidence type="ECO:0000313" key="4">
    <source>
        <dbReference type="Proteomes" id="UP000184731"/>
    </source>
</evidence>
<accession>A0A1L4CYQ4</accession>
<dbReference type="InterPro" id="IPR036956">
    <property type="entry name" value="Impact_N_sf"/>
</dbReference>
<dbReference type="InterPro" id="IPR001498">
    <property type="entry name" value="Impact_N"/>
</dbReference>
<dbReference type="InterPro" id="IPR023582">
    <property type="entry name" value="Impact"/>
</dbReference>
<dbReference type="SUPFAM" id="SSF54211">
    <property type="entry name" value="Ribosomal protein S5 domain 2-like"/>
    <property type="match status" value="1"/>
</dbReference>
<dbReference type="PANTHER" id="PTHR16301">
    <property type="entry name" value="IMPACT-RELATED"/>
    <property type="match status" value="1"/>
</dbReference>
<dbReference type="PANTHER" id="PTHR16301:SF20">
    <property type="entry name" value="IMPACT FAMILY MEMBER YIGZ"/>
    <property type="match status" value="1"/>
</dbReference>
<dbReference type="STRING" id="1915309.AXG55_03830"/>
<feature type="domain" description="Impact N-terminal" evidence="2">
    <location>
        <begin position="20"/>
        <end position="120"/>
    </location>
</feature>
<dbReference type="OrthoDB" id="9813771at2"/>
<proteinExistence type="inferred from homology"/>
<dbReference type="RefSeq" id="WP_148696801.1">
    <property type="nucleotide sequence ID" value="NZ_CP017834.1"/>
</dbReference>
<dbReference type="AlphaFoldDB" id="A0A1L4CYQ4"/>
<sequence>MISCYKTLAINSTSEIVIEKSKFIATLKRVTNEDEVSFFFSQIKKKYWDATHNCTAHILTSGIVRSSDDGEPSGTAGKPILECLKKTDLKNVAVVITRYFGGIKLGSGGLIRAYTAATQNGIKYSGIVEFKSHQSFVLSIEYSQWDKLENFLKINKIKYEKPNFTDKVTVKFFTQNGDEILNHIRNLFNSNIEYHEENGEFIEIPLLSPI</sequence>
<dbReference type="InterPro" id="IPR020569">
    <property type="entry name" value="UPF0029_Impact_CS"/>
</dbReference>
<evidence type="ECO:0000259" key="2">
    <source>
        <dbReference type="Pfam" id="PF01205"/>
    </source>
</evidence>
<dbReference type="KEGG" id="saqi:AXG55_03830"/>
<dbReference type="PROSITE" id="PS00910">
    <property type="entry name" value="UPF0029"/>
    <property type="match status" value="1"/>
</dbReference>
<comment type="similarity">
    <text evidence="1">Belongs to the IMPACT family.</text>
</comment>
<dbReference type="Pfam" id="PF01205">
    <property type="entry name" value="Impact_N"/>
    <property type="match status" value="1"/>
</dbReference>
<organism evidence="3 4">
    <name type="scientific">Silvanigrella aquatica</name>
    <dbReference type="NCBI Taxonomy" id="1915309"/>
    <lineage>
        <taxon>Bacteria</taxon>
        <taxon>Pseudomonadati</taxon>
        <taxon>Bdellovibrionota</taxon>
        <taxon>Oligoflexia</taxon>
        <taxon>Silvanigrellales</taxon>
        <taxon>Silvanigrellaceae</taxon>
        <taxon>Silvanigrella</taxon>
    </lineage>
</organism>
<dbReference type="EMBL" id="CP017834">
    <property type="protein sequence ID" value="APJ03084.1"/>
    <property type="molecule type" value="Genomic_DNA"/>
</dbReference>